<comment type="caution">
    <text evidence="1">The sequence shown here is derived from an EMBL/GenBank/DDBJ whole genome shotgun (WGS) entry which is preliminary data.</text>
</comment>
<organism evidence="1 2">
    <name type="scientific">Marasmius tenuissimus</name>
    <dbReference type="NCBI Taxonomy" id="585030"/>
    <lineage>
        <taxon>Eukaryota</taxon>
        <taxon>Fungi</taxon>
        <taxon>Dikarya</taxon>
        <taxon>Basidiomycota</taxon>
        <taxon>Agaricomycotina</taxon>
        <taxon>Agaricomycetes</taxon>
        <taxon>Agaricomycetidae</taxon>
        <taxon>Agaricales</taxon>
        <taxon>Marasmiineae</taxon>
        <taxon>Marasmiaceae</taxon>
        <taxon>Marasmius</taxon>
    </lineage>
</organism>
<keyword evidence="2" id="KW-1185">Reference proteome</keyword>
<sequence length="355" mass="39167">MLLGGDTIHIALARAASSRPIVPIAFSFGWLSYSFSSILTSRGRLAPQPDCPSSIIVEVGSGYARTINSWSLSRLLSDFDHPKQVTCERGLTISFFKSTGGARSASTPKRRTGVPSHGWDFSAGILCILIQLGISIIPGLLRHNWQVPFLVSSGTLLAQFHGRLPQWKQELWNSREIQGEKDKVFCLTRGNGSPDVIVIQSPPGDLNLSDIAGARRVPSRTTLPATCLLAVCWGFLVYNAQRASREDARYLIAIGIIGMVHNVVAARRRYTPEAAGFHLEEWILSHEKDGPLLDAESGHEMVRENVIHNDKVFKALQLAEEVEEGVGVGLVPVFFPGNLREDEEEWFESKVSTRR</sequence>
<protein>
    <submittedName>
        <fullName evidence="1">Uncharacterized protein</fullName>
    </submittedName>
</protein>
<proteinExistence type="predicted"/>
<dbReference type="EMBL" id="JBBXMP010000075">
    <property type="protein sequence ID" value="KAL0063699.1"/>
    <property type="molecule type" value="Genomic_DNA"/>
</dbReference>
<accession>A0ABR2ZS62</accession>
<dbReference type="Proteomes" id="UP001437256">
    <property type="component" value="Unassembled WGS sequence"/>
</dbReference>
<reference evidence="1 2" key="1">
    <citation type="submission" date="2024-05" db="EMBL/GenBank/DDBJ databases">
        <title>A draft genome resource for the thread blight pathogen Marasmius tenuissimus strain MS-2.</title>
        <authorList>
            <person name="Yulfo-Soto G.E."/>
            <person name="Baruah I.K."/>
            <person name="Amoako-Attah I."/>
            <person name="Bukari Y."/>
            <person name="Meinhardt L.W."/>
            <person name="Bailey B.A."/>
            <person name="Cohen S.P."/>
        </authorList>
    </citation>
    <scope>NUCLEOTIDE SEQUENCE [LARGE SCALE GENOMIC DNA]</scope>
    <source>
        <strain evidence="1 2">MS-2</strain>
    </source>
</reference>
<evidence type="ECO:0000313" key="1">
    <source>
        <dbReference type="EMBL" id="KAL0063699.1"/>
    </source>
</evidence>
<evidence type="ECO:0000313" key="2">
    <source>
        <dbReference type="Proteomes" id="UP001437256"/>
    </source>
</evidence>
<name>A0ABR2ZS62_9AGAR</name>
<gene>
    <name evidence="1" type="ORF">AAF712_009391</name>
</gene>